<accession>A0A370HZW4</accession>
<reference evidence="1 2" key="1">
    <citation type="submission" date="2018-07" db="EMBL/GenBank/DDBJ databases">
        <title>Genomic Encyclopedia of Type Strains, Phase IV (KMG-IV): sequencing the most valuable type-strain genomes for metagenomic binning, comparative biology and taxonomic classification.</title>
        <authorList>
            <person name="Goeker M."/>
        </authorList>
    </citation>
    <scope>NUCLEOTIDE SEQUENCE [LARGE SCALE GENOMIC DNA]</scope>
    <source>
        <strain evidence="1 2">DSM 44290</strain>
    </source>
</reference>
<proteinExistence type="predicted"/>
<gene>
    <name evidence="1" type="ORF">DFR76_109388</name>
</gene>
<evidence type="ECO:0000313" key="2">
    <source>
        <dbReference type="Proteomes" id="UP000254869"/>
    </source>
</evidence>
<comment type="caution">
    <text evidence="1">The sequence shown here is derived from an EMBL/GenBank/DDBJ whole genome shotgun (WGS) entry which is preliminary data.</text>
</comment>
<keyword evidence="2" id="KW-1185">Reference proteome</keyword>
<dbReference type="Proteomes" id="UP000254869">
    <property type="component" value="Unassembled WGS sequence"/>
</dbReference>
<organism evidence="1 2">
    <name type="scientific">Nocardia pseudobrasiliensis</name>
    <dbReference type="NCBI Taxonomy" id="45979"/>
    <lineage>
        <taxon>Bacteria</taxon>
        <taxon>Bacillati</taxon>
        <taxon>Actinomycetota</taxon>
        <taxon>Actinomycetes</taxon>
        <taxon>Mycobacteriales</taxon>
        <taxon>Nocardiaceae</taxon>
        <taxon>Nocardia</taxon>
    </lineage>
</organism>
<dbReference type="EMBL" id="QQBC01000009">
    <property type="protein sequence ID" value="RDI64047.1"/>
    <property type="molecule type" value="Genomic_DNA"/>
</dbReference>
<sequence>MTSQVRTPFVAGELHGMKYQPVRKIRLDRAAGTAVLTAPYVEFQVGDARVMLLVEDARDLLEALPNVLAQHDYAEYLSDTPRLEAV</sequence>
<dbReference type="AlphaFoldDB" id="A0A370HZW4"/>
<name>A0A370HZW4_9NOCA</name>
<dbReference type="STRING" id="1210086.GCA_001613105_03493"/>
<protein>
    <submittedName>
        <fullName evidence="1">Uncharacterized protein</fullName>
    </submittedName>
</protein>
<evidence type="ECO:0000313" key="1">
    <source>
        <dbReference type="EMBL" id="RDI64047.1"/>
    </source>
</evidence>